<dbReference type="AlphaFoldDB" id="A0A6A3P0U8"/>
<reference evidence="1 2" key="1">
    <citation type="submission" date="2018-09" db="EMBL/GenBank/DDBJ databases">
        <title>Genomic investigation of the strawberry pathogen Phytophthora fragariae indicates pathogenicity is determined by transcriptional variation in three key races.</title>
        <authorList>
            <person name="Adams T.M."/>
            <person name="Armitage A.D."/>
            <person name="Sobczyk M.K."/>
            <person name="Bates H.J."/>
            <person name="Dunwell J.M."/>
            <person name="Nellist C.F."/>
            <person name="Harrison R.J."/>
        </authorList>
    </citation>
    <scope>NUCLEOTIDE SEQUENCE [LARGE SCALE GENOMIC DNA]</scope>
    <source>
        <strain evidence="1 2">SCRP249</strain>
    </source>
</reference>
<name>A0A6A3P0U8_9STRA</name>
<dbReference type="EMBL" id="QXFV01000075">
    <property type="protein sequence ID" value="KAE9050575.1"/>
    <property type="molecule type" value="Genomic_DNA"/>
</dbReference>
<dbReference type="Proteomes" id="UP000429607">
    <property type="component" value="Unassembled WGS sequence"/>
</dbReference>
<accession>A0A6A3P0U8</accession>
<organism evidence="1 2">
    <name type="scientific">Phytophthora rubi</name>
    <dbReference type="NCBI Taxonomy" id="129364"/>
    <lineage>
        <taxon>Eukaryota</taxon>
        <taxon>Sar</taxon>
        <taxon>Stramenopiles</taxon>
        <taxon>Oomycota</taxon>
        <taxon>Peronosporomycetes</taxon>
        <taxon>Peronosporales</taxon>
        <taxon>Peronosporaceae</taxon>
        <taxon>Phytophthora</taxon>
    </lineage>
</organism>
<comment type="caution">
    <text evidence="1">The sequence shown here is derived from an EMBL/GenBank/DDBJ whole genome shotgun (WGS) entry which is preliminary data.</text>
</comment>
<evidence type="ECO:0000313" key="1">
    <source>
        <dbReference type="EMBL" id="KAE9050575.1"/>
    </source>
</evidence>
<evidence type="ECO:0000313" key="2">
    <source>
        <dbReference type="Proteomes" id="UP000429607"/>
    </source>
</evidence>
<proteinExistence type="predicted"/>
<sequence length="195" mass="22293">MDPRDLWFIIASNVAGIVPNQNPIEAHHSAIKKVAAGHLQAAISLVLAVTLPKILIHCGREKNTEFLWPCASGPVDERVFQAGKLLSKSDNYYPSHERKSKREIAKIDRYFFNSDYYLIHDGNLYGQKVTHARTSLYAKSLEGVLKNDEVVNNIQLAYQPLHAVDILTRESIEHDWASPIWTIEERYTKQIQMRL</sequence>
<gene>
    <name evidence="1" type="ORF">PR001_g2246</name>
</gene>
<protein>
    <submittedName>
        <fullName evidence="1">Uncharacterized protein</fullName>
    </submittedName>
</protein>